<dbReference type="InterPro" id="IPR045851">
    <property type="entry name" value="AMP-bd_C_sf"/>
</dbReference>
<gene>
    <name evidence="4" type="ORF">FRZ61_23460</name>
</gene>
<evidence type="ECO:0000259" key="3">
    <source>
        <dbReference type="Pfam" id="PF00501"/>
    </source>
</evidence>
<reference evidence="4 5" key="1">
    <citation type="submission" date="2019-08" db="EMBL/GenBank/DDBJ databases">
        <title>Hyperibacter terrae gen. nov., sp. nov. and Hyperibacter viscosus sp. nov., two new members in the family Rhodospirillaceae isolated from the rhizosphere of Hypericum perforatum.</title>
        <authorList>
            <person name="Noviana Z."/>
        </authorList>
    </citation>
    <scope>NUCLEOTIDE SEQUENCE [LARGE SCALE GENOMIC DNA]</scope>
    <source>
        <strain evidence="4 5">R5959</strain>
    </source>
</reference>
<sequence length="582" mass="62634">MQPTPSTSRDLPFRPGPFGTFTEGLDYAARGDTGFNFYSARGDLTAVLPYRELRERAVAAAQGLIRAGLPRGARMVLIADTVPDFMVLFAACQYAGLLPVPVALPTGLGGRDSYIATLRRQIQSCGAEAAMAPAELLDYLKEAAAGTSARLVGAAADFLALPGDGAALRPFAPEESCYLQFSSGSTRFPKGIDVPQRALMANAHAIAVDGLGLTPEDRAVSWLPLYHDMGLVGFMLVPLLSQVTVDYLATRDFARRPLMWPSLISRNRGTLSYSPTFGYDLCSRRVSEGRLATPDLDLSSWRTAGIGGDMIQPHVLERFAGAFAACRFDPKAFLPSYGMAEAVLAISFSPRNRGMLTDSVDRGRMADEGRAVPADPKSGDSRRFVLCGRPLAGHVAEIRGEDGEILPDRMIGRIFVKGPSLMAGYYGNPEETARVLSPDGWLDTGDLGYSLEGALVITGRAKDLIIIAGRNIWPQDLEWNVEESLDLRRGDTCAFSIEGPEGQEQVVMLAVARQTETAEREAMRQGAQSLLQRAHGIEAKVVLVAPRVIPQTSSGKIARARAKAAYLAGHYQESGAGAARPR</sequence>
<dbReference type="CDD" id="cd05931">
    <property type="entry name" value="FAAL"/>
    <property type="match status" value="1"/>
</dbReference>
<dbReference type="SUPFAM" id="SSF56801">
    <property type="entry name" value="Acetyl-CoA synthetase-like"/>
    <property type="match status" value="1"/>
</dbReference>
<dbReference type="InterPro" id="IPR040097">
    <property type="entry name" value="FAAL/FAAC"/>
</dbReference>
<dbReference type="EMBL" id="CP042582">
    <property type="protein sequence ID" value="QEX22416.1"/>
    <property type="molecule type" value="Genomic_DNA"/>
</dbReference>
<comment type="similarity">
    <text evidence="1">Belongs to the ATP-dependent AMP-binding enzyme family.</text>
</comment>
<organism evidence="4 5">
    <name type="scientific">Hypericibacter adhaerens</name>
    <dbReference type="NCBI Taxonomy" id="2602016"/>
    <lineage>
        <taxon>Bacteria</taxon>
        <taxon>Pseudomonadati</taxon>
        <taxon>Pseudomonadota</taxon>
        <taxon>Alphaproteobacteria</taxon>
        <taxon>Rhodospirillales</taxon>
        <taxon>Dongiaceae</taxon>
        <taxon>Hypericibacter</taxon>
    </lineage>
</organism>
<dbReference type="PANTHER" id="PTHR22754">
    <property type="entry name" value="DISCO-INTERACTING PROTEIN 2 DIP2 -RELATED"/>
    <property type="match status" value="1"/>
</dbReference>
<keyword evidence="5" id="KW-1185">Reference proteome</keyword>
<dbReference type="GO" id="GO:0016874">
    <property type="term" value="F:ligase activity"/>
    <property type="evidence" value="ECO:0007669"/>
    <property type="project" value="UniProtKB-KW"/>
</dbReference>
<keyword evidence="2" id="KW-0436">Ligase</keyword>
<dbReference type="Proteomes" id="UP000325797">
    <property type="component" value="Chromosome"/>
</dbReference>
<dbReference type="Gene3D" id="3.40.50.12780">
    <property type="entry name" value="N-terminal domain of ligase-like"/>
    <property type="match status" value="1"/>
</dbReference>
<dbReference type="AlphaFoldDB" id="A0A5J6N618"/>
<dbReference type="GO" id="GO:0070566">
    <property type="term" value="F:adenylyltransferase activity"/>
    <property type="evidence" value="ECO:0007669"/>
    <property type="project" value="TreeGrafter"/>
</dbReference>
<dbReference type="OrthoDB" id="9803968at2"/>
<evidence type="ECO:0000313" key="4">
    <source>
        <dbReference type="EMBL" id="QEX22416.1"/>
    </source>
</evidence>
<dbReference type="PANTHER" id="PTHR22754:SF32">
    <property type="entry name" value="DISCO-INTERACTING PROTEIN 2"/>
    <property type="match status" value="1"/>
</dbReference>
<dbReference type="NCBIfam" id="NF006624">
    <property type="entry name" value="PRK09192.1"/>
    <property type="match status" value="1"/>
</dbReference>
<name>A0A5J6N618_9PROT</name>
<evidence type="ECO:0000256" key="1">
    <source>
        <dbReference type="ARBA" id="ARBA00006432"/>
    </source>
</evidence>
<accession>A0A5J6N618</accession>
<dbReference type="InterPro" id="IPR000873">
    <property type="entry name" value="AMP-dep_synth/lig_dom"/>
</dbReference>
<evidence type="ECO:0000256" key="2">
    <source>
        <dbReference type="ARBA" id="ARBA00022598"/>
    </source>
</evidence>
<dbReference type="Pfam" id="PF00501">
    <property type="entry name" value="AMP-binding"/>
    <property type="match status" value="1"/>
</dbReference>
<dbReference type="Gene3D" id="3.30.300.30">
    <property type="match status" value="1"/>
</dbReference>
<dbReference type="GO" id="GO:0005886">
    <property type="term" value="C:plasma membrane"/>
    <property type="evidence" value="ECO:0007669"/>
    <property type="project" value="TreeGrafter"/>
</dbReference>
<dbReference type="KEGG" id="hadh:FRZ61_23460"/>
<dbReference type="GO" id="GO:0006633">
    <property type="term" value="P:fatty acid biosynthetic process"/>
    <property type="evidence" value="ECO:0007669"/>
    <property type="project" value="TreeGrafter"/>
</dbReference>
<dbReference type="InterPro" id="IPR042099">
    <property type="entry name" value="ANL_N_sf"/>
</dbReference>
<protein>
    <submittedName>
        <fullName evidence="4">Acyl-CoA synthetase</fullName>
    </submittedName>
</protein>
<evidence type="ECO:0000313" key="5">
    <source>
        <dbReference type="Proteomes" id="UP000325797"/>
    </source>
</evidence>
<feature type="domain" description="AMP-dependent synthetase/ligase" evidence="3">
    <location>
        <begin position="49"/>
        <end position="426"/>
    </location>
</feature>
<dbReference type="RefSeq" id="WP_151117799.1">
    <property type="nucleotide sequence ID" value="NZ_CP042582.1"/>
</dbReference>
<proteinExistence type="inferred from homology"/>